<dbReference type="InterPro" id="IPR036676">
    <property type="entry name" value="PurM-like_C_sf"/>
</dbReference>
<dbReference type="PANTHER" id="PTHR10256:SF0">
    <property type="entry name" value="INACTIVE SELENIDE, WATER DIKINASE-LIKE PROTEIN-RELATED"/>
    <property type="match status" value="1"/>
</dbReference>
<proteinExistence type="predicted"/>
<keyword evidence="2" id="KW-0547">Nucleotide-binding</keyword>
<dbReference type="GO" id="GO:0005524">
    <property type="term" value="F:ATP binding"/>
    <property type="evidence" value="ECO:0007669"/>
    <property type="project" value="UniProtKB-KW"/>
</dbReference>
<evidence type="ECO:0000256" key="3">
    <source>
        <dbReference type="ARBA" id="ARBA00022777"/>
    </source>
</evidence>
<dbReference type="Gene3D" id="3.90.650.10">
    <property type="entry name" value="PurM-like C-terminal domain"/>
    <property type="match status" value="1"/>
</dbReference>
<dbReference type="InterPro" id="IPR017584">
    <property type="entry name" value="Pyridine_nucleo_diS_OxRdtase_N"/>
</dbReference>
<dbReference type="EMBL" id="EU016668">
    <property type="protein sequence ID" value="ABZ10199.1"/>
    <property type="molecule type" value="Genomic_DNA"/>
</dbReference>
<gene>
    <name evidence="9" type="ORF">ALOHA_HF4000APKG10H12ctg3g14</name>
</gene>
<keyword evidence="4" id="KW-0067">ATP-binding</keyword>
<evidence type="ECO:0000259" key="6">
    <source>
        <dbReference type="Pfam" id="PF00586"/>
    </source>
</evidence>
<keyword evidence="1" id="KW-0808">Transferase</keyword>
<dbReference type="Pfam" id="PF00586">
    <property type="entry name" value="AIRS"/>
    <property type="match status" value="1"/>
</dbReference>
<dbReference type="Gene3D" id="3.50.50.100">
    <property type="match status" value="1"/>
</dbReference>
<feature type="domain" description="FAD/NAD(P)-binding" evidence="8">
    <location>
        <begin position="10"/>
        <end position="307"/>
    </location>
</feature>
<dbReference type="InterPro" id="IPR036188">
    <property type="entry name" value="FAD/NAD-bd_sf"/>
</dbReference>
<dbReference type="GO" id="GO:0016491">
    <property type="term" value="F:oxidoreductase activity"/>
    <property type="evidence" value="ECO:0007669"/>
    <property type="project" value="InterPro"/>
</dbReference>
<evidence type="ECO:0000256" key="2">
    <source>
        <dbReference type="ARBA" id="ARBA00022741"/>
    </source>
</evidence>
<organism evidence="9">
    <name type="scientific">uncultured marine microorganism HF4000_APKG10H12</name>
    <dbReference type="NCBI Taxonomy" id="455560"/>
    <lineage>
        <taxon>unclassified sequences</taxon>
        <taxon>environmental samples</taxon>
    </lineage>
</organism>
<dbReference type="InterPro" id="IPR016188">
    <property type="entry name" value="PurM-like_N"/>
</dbReference>
<reference evidence="9" key="1">
    <citation type="journal article" date="2008" name="ISME J.">
        <title>Genomic patterns of recombination, clonal divergence and environment in marine microbial populations.</title>
        <authorList>
            <person name="Konstantinidis K.T."/>
            <person name="Delong E.F."/>
        </authorList>
    </citation>
    <scope>NUCLEOTIDE SEQUENCE</scope>
</reference>
<dbReference type="PANTHER" id="PTHR10256">
    <property type="entry name" value="SELENIDE, WATER DIKINASE"/>
    <property type="match status" value="1"/>
</dbReference>
<dbReference type="GO" id="GO:0016260">
    <property type="term" value="P:selenocysteine biosynthetic process"/>
    <property type="evidence" value="ECO:0007669"/>
    <property type="project" value="TreeGrafter"/>
</dbReference>
<dbReference type="InterPro" id="IPR023753">
    <property type="entry name" value="FAD/NAD-binding_dom"/>
</dbReference>
<dbReference type="SUPFAM" id="SSF51905">
    <property type="entry name" value="FAD/NAD(P)-binding domain"/>
    <property type="match status" value="2"/>
</dbReference>
<protein>
    <submittedName>
        <fullName evidence="9">Putative AIR synthase related protein, C-terminal domain protein</fullName>
    </submittedName>
</protein>
<name>B3TC90_9ZZZZ</name>
<dbReference type="GO" id="GO:0004756">
    <property type="term" value="F:selenide, water dikinase activity"/>
    <property type="evidence" value="ECO:0007669"/>
    <property type="project" value="TreeGrafter"/>
</dbReference>
<keyword evidence="5" id="KW-0711">Selenium</keyword>
<dbReference type="InterPro" id="IPR036921">
    <property type="entry name" value="PurM-like_N_sf"/>
</dbReference>
<evidence type="ECO:0000259" key="8">
    <source>
        <dbReference type="Pfam" id="PF07992"/>
    </source>
</evidence>
<dbReference type="Gene3D" id="3.30.1330.10">
    <property type="entry name" value="PurM-like, N-terminal domain"/>
    <property type="match status" value="1"/>
</dbReference>
<dbReference type="NCBIfam" id="TIGR00476">
    <property type="entry name" value="selD"/>
    <property type="match status" value="1"/>
</dbReference>
<dbReference type="SUPFAM" id="SSF55326">
    <property type="entry name" value="PurM N-terminal domain-like"/>
    <property type="match status" value="1"/>
</dbReference>
<evidence type="ECO:0000256" key="5">
    <source>
        <dbReference type="ARBA" id="ARBA00023266"/>
    </source>
</evidence>
<sequence>MRESSVPVVKDLVLIGGGHTHVAVLRRFGMHPVAGVRLTLITRDIHTPYSGMLPGLVAGHYDFDDAHIDLAPLSRFAGARLYHRAAVGLDLDRRQVICDGRPPVPYDLLSINIGSTPSLREVPGAAGVAVPVKPISTFVARWERFRARVAAASGPVKVGVVGVGAGGVELVLAVQFALHRMLEEIGRPVETLEFHLFGASDTILPTHNRGMGRRLERVLRERGVQVHLGQAVTSVSDGAITCGDGTTVAVDEILWVTQAGAAPWLRETGLEVDESGFVCVDDTLQSTSHPGVFAAGDVAAVVNHPREKAGVFAVRQGPPLAANLRRVLLGRPPRPFRPQRRFLTLVSTGGRHAVGARGPWSFEGTVIWRWKDWIDRRFMSKYRDLPPMADDATPAVEPGLASPEVLREISTAAMRCGGCGSKVGATPLDRVLEQLQPVRRDDVLVGLDAPDDAAVVTVPAGKALVRTVDAFRAIVNDPFVFGQITANHCLGDIFAMGAEAQTALAIATVPFGLDTKVEDTLVQLLSGAVTVLNDAGAALVGGHTSEGAELALGLSLTGLVDPGAVLRKTGLRPGDRLVLTKGVGTGTLFAAEMRMRAKGRWIAGAVASMRQSSRAAAAVLRGHGATACTDVTGFGLLGHLVEMTKASGVDVRLALASVPVLDGALETSAAGLLSSLHPHNVRLRRAVVDVERAALDPRYPLLYDPQTAGGLLAGVPGDRADACVDDLRAQGYAQAAVIGVVESRGDDAPIAIELG</sequence>
<accession>B3TC90</accession>
<dbReference type="SUPFAM" id="SSF56042">
    <property type="entry name" value="PurM C-terminal domain-like"/>
    <property type="match status" value="1"/>
</dbReference>
<feature type="domain" description="PurM-like N-terminal" evidence="6">
    <location>
        <begin position="451"/>
        <end position="560"/>
    </location>
</feature>
<evidence type="ECO:0000256" key="1">
    <source>
        <dbReference type="ARBA" id="ARBA00022679"/>
    </source>
</evidence>
<keyword evidence="3" id="KW-0418">Kinase</keyword>
<dbReference type="InterPro" id="IPR010918">
    <property type="entry name" value="PurM-like_C_dom"/>
</dbReference>
<evidence type="ECO:0000313" key="9">
    <source>
        <dbReference type="EMBL" id="ABZ10199.1"/>
    </source>
</evidence>
<feature type="domain" description="PurM-like C-terminal" evidence="7">
    <location>
        <begin position="572"/>
        <end position="747"/>
    </location>
</feature>
<dbReference type="InterPro" id="IPR004536">
    <property type="entry name" value="SPS/SelD"/>
</dbReference>
<dbReference type="NCBIfam" id="TIGR03169">
    <property type="entry name" value="Nterm_to_SelD"/>
    <property type="match status" value="1"/>
</dbReference>
<dbReference type="CDD" id="cd02195">
    <property type="entry name" value="SelD"/>
    <property type="match status" value="1"/>
</dbReference>
<dbReference type="Pfam" id="PF02769">
    <property type="entry name" value="AIRS_C"/>
    <property type="match status" value="1"/>
</dbReference>
<dbReference type="Pfam" id="PF07992">
    <property type="entry name" value="Pyr_redox_2"/>
    <property type="match status" value="1"/>
</dbReference>
<evidence type="ECO:0000256" key="4">
    <source>
        <dbReference type="ARBA" id="ARBA00022840"/>
    </source>
</evidence>
<evidence type="ECO:0000259" key="7">
    <source>
        <dbReference type="Pfam" id="PF02769"/>
    </source>
</evidence>
<dbReference type="AlphaFoldDB" id="B3TC90"/>